<dbReference type="PANTHER" id="PTHR12411">
    <property type="entry name" value="CYSTEINE PROTEASE FAMILY C1-RELATED"/>
    <property type="match status" value="1"/>
</dbReference>
<keyword evidence="7" id="KW-1015">Disulfide bond</keyword>
<dbReference type="AlphaFoldDB" id="A0A0B5J1Y7"/>
<keyword evidence="2" id="KW-0645">Protease</keyword>
<feature type="transmembrane region" description="Helical" evidence="8">
    <location>
        <begin position="337"/>
        <end position="358"/>
    </location>
</feature>
<accession>A0A0B5J1Y7</accession>
<feature type="signal peptide" evidence="9">
    <location>
        <begin position="1"/>
        <end position="21"/>
    </location>
</feature>
<dbReference type="PRINTS" id="PR00705">
    <property type="entry name" value="PAPAIN"/>
</dbReference>
<feature type="chain" id="PRO_5018772296" evidence="9">
    <location>
        <begin position="22"/>
        <end position="374"/>
    </location>
</feature>
<keyword evidence="3 9" id="KW-0732">Signal</keyword>
<evidence type="ECO:0000256" key="2">
    <source>
        <dbReference type="ARBA" id="ARBA00022670"/>
    </source>
</evidence>
<dbReference type="CDD" id="cd02620">
    <property type="entry name" value="Peptidase_C1A_CathepsinB"/>
    <property type="match status" value="1"/>
</dbReference>
<comment type="similarity">
    <text evidence="1">Belongs to the peptidase C1 family.</text>
</comment>
<dbReference type="GO" id="GO:0008234">
    <property type="term" value="F:cysteine-type peptidase activity"/>
    <property type="evidence" value="ECO:0007669"/>
    <property type="project" value="UniProtKB-KW"/>
</dbReference>
<protein>
    <submittedName>
        <fullName evidence="11">C1 family cathepsin B28</fullName>
    </submittedName>
</protein>
<reference evidence="11" key="1">
    <citation type="submission" date="2014-12" db="EMBL/GenBank/DDBJ databases">
        <title>Functional analysis of C1 family cysteine peptidases in the larval gut of Tenebrio molitor and Tribolium castaneum.</title>
        <authorList>
            <person name="Martynov A."/>
            <person name="Elpidina E."/>
            <person name="Perkin L."/>
            <person name="Oppert B."/>
        </authorList>
    </citation>
    <scope>NUCLEOTIDE SEQUENCE</scope>
</reference>
<dbReference type="GO" id="GO:0006508">
    <property type="term" value="P:proteolysis"/>
    <property type="evidence" value="ECO:0007669"/>
    <property type="project" value="UniProtKB-KW"/>
</dbReference>
<keyword evidence="8" id="KW-0812">Transmembrane</keyword>
<sequence length="374" mass="42432">MRHAFLLYALTIFSLCEVKKCQYLTKTFIDFINKNQSSWRAGKFFLENVTSRNFVHRYHRPVLNVGNEVRVKDCYLEDLHIPDSFDARKEWPHCADVIGNIRDQGSCSSCWAFSSTGVMTDRLCIQSEGEVKFQFSPQDILSCCENCSNSTYGCAVGGSSDRAWRYWTESGIVSGGDYDSYQGCVFYQESEFYLKTKSPCMKSCNNPHYKISYAEDKHFGSDYYQVKPAEKCIQAEIMSNGPVEAIFALYEDFYYYKDGVYTYTIGGLVSAHTVKIIGWGVENGNPYWLAANSWNCNWGQLKGFFKIRRGVDECGIEQHVLAGTARLKTKTSSSSPWLLVALVSAGIVIAVMAIALFVKKKSMESVINYFRLKS</sequence>
<keyword evidence="5" id="KW-0788">Thiol protease</keyword>
<keyword evidence="6" id="KW-0865">Zymogen</keyword>
<dbReference type="Pfam" id="PF00112">
    <property type="entry name" value="Peptidase_C1"/>
    <property type="match status" value="1"/>
</dbReference>
<evidence type="ECO:0000256" key="3">
    <source>
        <dbReference type="ARBA" id="ARBA00022729"/>
    </source>
</evidence>
<evidence type="ECO:0000256" key="1">
    <source>
        <dbReference type="ARBA" id="ARBA00008455"/>
    </source>
</evidence>
<keyword evidence="4" id="KW-0378">Hydrolase</keyword>
<evidence type="ECO:0000259" key="10">
    <source>
        <dbReference type="SMART" id="SM00645"/>
    </source>
</evidence>
<dbReference type="Gene3D" id="3.90.70.10">
    <property type="entry name" value="Cysteine proteinases"/>
    <property type="match status" value="1"/>
</dbReference>
<name>A0A0B5J1Y7_TENMO</name>
<keyword evidence="8" id="KW-0472">Membrane</keyword>
<evidence type="ECO:0000256" key="8">
    <source>
        <dbReference type="SAM" id="Phobius"/>
    </source>
</evidence>
<evidence type="ECO:0000256" key="4">
    <source>
        <dbReference type="ARBA" id="ARBA00022801"/>
    </source>
</evidence>
<dbReference type="SMART" id="SM00645">
    <property type="entry name" value="Pept_C1"/>
    <property type="match status" value="1"/>
</dbReference>
<evidence type="ECO:0000256" key="9">
    <source>
        <dbReference type="SAM" id="SignalP"/>
    </source>
</evidence>
<proteinExistence type="evidence at transcript level"/>
<evidence type="ECO:0000256" key="7">
    <source>
        <dbReference type="ARBA" id="ARBA00023157"/>
    </source>
</evidence>
<organism evidence="11">
    <name type="scientific">Tenebrio molitor</name>
    <name type="common">Yellow mealworm beetle</name>
    <dbReference type="NCBI Taxonomy" id="7067"/>
    <lineage>
        <taxon>Eukaryota</taxon>
        <taxon>Metazoa</taxon>
        <taxon>Ecdysozoa</taxon>
        <taxon>Arthropoda</taxon>
        <taxon>Hexapoda</taxon>
        <taxon>Insecta</taxon>
        <taxon>Pterygota</taxon>
        <taxon>Neoptera</taxon>
        <taxon>Endopterygota</taxon>
        <taxon>Coleoptera</taxon>
        <taxon>Polyphaga</taxon>
        <taxon>Cucujiformia</taxon>
        <taxon>Tenebrionidae</taxon>
        <taxon>Tenebrio</taxon>
    </lineage>
</organism>
<dbReference type="EMBL" id="KP303300">
    <property type="protein sequence ID" value="AJF94899.1"/>
    <property type="molecule type" value="mRNA"/>
</dbReference>
<dbReference type="InterPro" id="IPR000668">
    <property type="entry name" value="Peptidase_C1A_C"/>
</dbReference>
<feature type="domain" description="Peptidase C1A papain C-terminal" evidence="10">
    <location>
        <begin position="81"/>
        <end position="324"/>
    </location>
</feature>
<dbReference type="SUPFAM" id="SSF54001">
    <property type="entry name" value="Cysteine proteinases"/>
    <property type="match status" value="1"/>
</dbReference>
<dbReference type="InterPro" id="IPR038765">
    <property type="entry name" value="Papain-like_cys_pep_sf"/>
</dbReference>
<evidence type="ECO:0000313" key="11">
    <source>
        <dbReference type="EMBL" id="AJF94899.1"/>
    </source>
</evidence>
<evidence type="ECO:0000256" key="5">
    <source>
        <dbReference type="ARBA" id="ARBA00022807"/>
    </source>
</evidence>
<dbReference type="InterPro" id="IPR013128">
    <property type="entry name" value="Peptidase_C1A"/>
</dbReference>
<keyword evidence="8" id="KW-1133">Transmembrane helix</keyword>
<evidence type="ECO:0000256" key="6">
    <source>
        <dbReference type="ARBA" id="ARBA00023145"/>
    </source>
</evidence>
<dbReference type="FunFam" id="3.90.70.10:FF:000031">
    <property type="entry name" value="Cathepsin B"/>
    <property type="match status" value="1"/>
</dbReference>